<dbReference type="AlphaFoldDB" id="A0A645CTQ3"/>
<dbReference type="SUPFAM" id="SSF53850">
    <property type="entry name" value="Periplasmic binding protein-like II"/>
    <property type="match status" value="1"/>
</dbReference>
<accession>A0A645CTQ3</accession>
<reference evidence="3" key="1">
    <citation type="submission" date="2019-08" db="EMBL/GenBank/DDBJ databases">
        <authorList>
            <person name="Kucharzyk K."/>
            <person name="Murdoch R.W."/>
            <person name="Higgins S."/>
            <person name="Loffler F."/>
        </authorList>
    </citation>
    <scope>NUCLEOTIDE SEQUENCE</scope>
</reference>
<proteinExistence type="predicted"/>
<protein>
    <recommendedName>
        <fullName evidence="2">Solute-binding protein family 3/N-terminal domain-containing protein</fullName>
    </recommendedName>
</protein>
<gene>
    <name evidence="3" type="ORF">SDC9_127340</name>
</gene>
<dbReference type="InterPro" id="IPR001638">
    <property type="entry name" value="Solute-binding_3/MltF_N"/>
</dbReference>
<name>A0A645CTQ3_9ZZZZ</name>
<keyword evidence="1" id="KW-0732">Signal</keyword>
<evidence type="ECO:0000259" key="2">
    <source>
        <dbReference type="Pfam" id="PF00497"/>
    </source>
</evidence>
<dbReference type="Gene3D" id="3.40.190.10">
    <property type="entry name" value="Periplasmic binding protein-like II"/>
    <property type="match status" value="2"/>
</dbReference>
<sequence>MDFTESYIKNKQVCVIKADNAAKYTDLASMAGAKIVAEAGSAGEKAVQADETLKKANYTAVSVQSNALMEVKAGTADVAVIDYVMAKSMVGEGTDYSDLVIVDGVELAVEEYAIGLRVGSTETLKKFNEVIEKLIASGKLDEIAEKYGLTDSLLSNQK</sequence>
<dbReference type="EMBL" id="VSSQ01029953">
    <property type="protein sequence ID" value="MPM80293.1"/>
    <property type="molecule type" value="Genomic_DNA"/>
</dbReference>
<dbReference type="Pfam" id="PF00497">
    <property type="entry name" value="SBP_bac_3"/>
    <property type="match status" value="1"/>
</dbReference>
<feature type="domain" description="Solute-binding protein family 3/N-terminal" evidence="2">
    <location>
        <begin position="1"/>
        <end position="148"/>
    </location>
</feature>
<evidence type="ECO:0000313" key="3">
    <source>
        <dbReference type="EMBL" id="MPM80293.1"/>
    </source>
</evidence>
<evidence type="ECO:0000256" key="1">
    <source>
        <dbReference type="ARBA" id="ARBA00022729"/>
    </source>
</evidence>
<organism evidence="3">
    <name type="scientific">bioreactor metagenome</name>
    <dbReference type="NCBI Taxonomy" id="1076179"/>
    <lineage>
        <taxon>unclassified sequences</taxon>
        <taxon>metagenomes</taxon>
        <taxon>ecological metagenomes</taxon>
    </lineage>
</organism>
<comment type="caution">
    <text evidence="3">The sequence shown here is derived from an EMBL/GenBank/DDBJ whole genome shotgun (WGS) entry which is preliminary data.</text>
</comment>
<dbReference type="PANTHER" id="PTHR35936:SF19">
    <property type="entry name" value="AMINO-ACID-BINDING PROTEIN YXEM-RELATED"/>
    <property type="match status" value="1"/>
</dbReference>
<dbReference type="PANTHER" id="PTHR35936">
    <property type="entry name" value="MEMBRANE-BOUND LYTIC MUREIN TRANSGLYCOSYLASE F"/>
    <property type="match status" value="1"/>
</dbReference>